<dbReference type="EMBL" id="JBHTAJ010000124">
    <property type="protein sequence ID" value="MFC7184864.1"/>
    <property type="molecule type" value="Genomic_DNA"/>
</dbReference>
<evidence type="ECO:0000256" key="2">
    <source>
        <dbReference type="SAM" id="Phobius"/>
    </source>
</evidence>
<keyword evidence="2" id="KW-1133">Transmembrane helix</keyword>
<sequence length="158" mass="16338">MTPAHNTEDAPPSVADLTSQIADTRDRLADAVEELTAKADVSARAREAADQAKARVNRTADHARQRAIQTTDHVRHTLEEGVNAAAHSVRVAGGRAKEHAAGLTRASIGAVRPQKSARGLALSSARYGGPALAAAGAVILGTAAVLTLTHHGRQPIGK</sequence>
<evidence type="ECO:0000313" key="3">
    <source>
        <dbReference type="EMBL" id="MFC7184864.1"/>
    </source>
</evidence>
<reference evidence="4" key="1">
    <citation type="journal article" date="2019" name="Int. J. Syst. Evol. Microbiol.">
        <title>The Global Catalogue of Microorganisms (GCM) 10K type strain sequencing project: providing services to taxonomists for standard genome sequencing and annotation.</title>
        <authorList>
            <consortium name="The Broad Institute Genomics Platform"/>
            <consortium name="The Broad Institute Genome Sequencing Center for Infectious Disease"/>
            <person name="Wu L."/>
            <person name="Ma J."/>
        </authorList>
    </citation>
    <scope>NUCLEOTIDE SEQUENCE [LARGE SCALE GENOMIC DNA]</scope>
    <source>
        <strain evidence="4">CGMCC 1.12859</strain>
    </source>
</reference>
<organism evidence="3 4">
    <name type="scientific">Kitasatospora paranensis</name>
    <dbReference type="NCBI Taxonomy" id="258053"/>
    <lineage>
        <taxon>Bacteria</taxon>
        <taxon>Bacillati</taxon>
        <taxon>Actinomycetota</taxon>
        <taxon>Actinomycetes</taxon>
        <taxon>Kitasatosporales</taxon>
        <taxon>Streptomycetaceae</taxon>
        <taxon>Kitasatospora</taxon>
    </lineage>
</organism>
<dbReference type="InterPro" id="IPR022062">
    <property type="entry name" value="DUF3618"/>
</dbReference>
<feature type="region of interest" description="Disordered" evidence="1">
    <location>
        <begin position="53"/>
        <end position="72"/>
    </location>
</feature>
<name>A0ABW2G5Q7_9ACTN</name>
<keyword evidence="2" id="KW-0472">Membrane</keyword>
<feature type="compositionally biased region" description="Basic and acidic residues" evidence="1">
    <location>
        <begin position="53"/>
        <end position="64"/>
    </location>
</feature>
<keyword evidence="2" id="KW-0812">Transmembrane</keyword>
<dbReference type="Proteomes" id="UP001596435">
    <property type="component" value="Unassembled WGS sequence"/>
</dbReference>
<feature type="transmembrane region" description="Helical" evidence="2">
    <location>
        <begin position="127"/>
        <end position="148"/>
    </location>
</feature>
<dbReference type="RefSeq" id="WP_380232994.1">
    <property type="nucleotide sequence ID" value="NZ_JBHSVH010000002.1"/>
</dbReference>
<comment type="caution">
    <text evidence="3">The sequence shown here is derived from an EMBL/GenBank/DDBJ whole genome shotgun (WGS) entry which is preliminary data.</text>
</comment>
<evidence type="ECO:0000256" key="1">
    <source>
        <dbReference type="SAM" id="MobiDB-lite"/>
    </source>
</evidence>
<dbReference type="Gene3D" id="1.20.120.20">
    <property type="entry name" value="Apolipoprotein"/>
    <property type="match status" value="1"/>
</dbReference>
<accession>A0ABW2G5Q7</accession>
<protein>
    <submittedName>
        <fullName evidence="3">DUF3618 domain-containing protein</fullName>
    </submittedName>
</protein>
<dbReference type="Pfam" id="PF12277">
    <property type="entry name" value="DUF3618"/>
    <property type="match status" value="1"/>
</dbReference>
<gene>
    <name evidence="3" type="ORF">ACFQMG_35495</name>
</gene>
<evidence type="ECO:0000313" key="4">
    <source>
        <dbReference type="Proteomes" id="UP001596435"/>
    </source>
</evidence>
<keyword evidence="4" id="KW-1185">Reference proteome</keyword>
<proteinExistence type="predicted"/>